<dbReference type="PANTHER" id="PTHR34580">
    <property type="match status" value="1"/>
</dbReference>
<dbReference type="InterPro" id="IPR026881">
    <property type="entry name" value="WYL_dom"/>
</dbReference>
<evidence type="ECO:0000313" key="2">
    <source>
        <dbReference type="EMBL" id="TQR30911.1"/>
    </source>
</evidence>
<name>A0A544UEK9_LYSSH</name>
<dbReference type="OrthoDB" id="9815009at2"/>
<organism evidence="2 3">
    <name type="scientific">Lysinibacillus sphaericus</name>
    <name type="common">Bacillus sphaericus</name>
    <dbReference type="NCBI Taxonomy" id="1421"/>
    <lineage>
        <taxon>Bacteria</taxon>
        <taxon>Bacillati</taxon>
        <taxon>Bacillota</taxon>
        <taxon>Bacilli</taxon>
        <taxon>Bacillales</taxon>
        <taxon>Bacillaceae</taxon>
        <taxon>Lysinibacillus</taxon>
    </lineage>
</organism>
<protein>
    <submittedName>
        <fullName evidence="2">WYL domain-containing protein</fullName>
    </submittedName>
</protein>
<evidence type="ECO:0000313" key="3">
    <source>
        <dbReference type="Proteomes" id="UP000317944"/>
    </source>
</evidence>
<accession>A0A544UEK9</accession>
<dbReference type="Proteomes" id="UP000317944">
    <property type="component" value="Unassembled WGS sequence"/>
</dbReference>
<comment type="caution">
    <text evidence="2">The sequence shown here is derived from an EMBL/GenBank/DDBJ whole genome shotgun (WGS) entry which is preliminary data.</text>
</comment>
<dbReference type="InterPro" id="IPR051534">
    <property type="entry name" value="CBASS_pafABC_assoc_protein"/>
</dbReference>
<dbReference type="PANTHER" id="PTHR34580:SF8">
    <property type="entry name" value="WYL DOMAIN-CONTAINING PROTEIN"/>
    <property type="match status" value="1"/>
</dbReference>
<dbReference type="PROSITE" id="PS52050">
    <property type="entry name" value="WYL"/>
    <property type="match status" value="1"/>
</dbReference>
<proteinExistence type="predicted"/>
<evidence type="ECO:0000259" key="1">
    <source>
        <dbReference type="Pfam" id="PF13280"/>
    </source>
</evidence>
<feature type="domain" description="WYL" evidence="1">
    <location>
        <begin position="3"/>
        <end position="51"/>
    </location>
</feature>
<dbReference type="Pfam" id="PF13280">
    <property type="entry name" value="WYL"/>
    <property type="match status" value="1"/>
</dbReference>
<sequence length="132" mass="15717">MAIEYQSKSGYSKRTVEPYKLLFKYSSWYLYAFCLEGNQFRLFKLNRILSYHILTEQFIAKEHGISDSSLFFENNYFKENDTLFDVVLQYEKEDEAFLMNKIGVQKFNFIQTAQSLHLKLPMYHGSLISSFI</sequence>
<dbReference type="EMBL" id="SADV01000012">
    <property type="protein sequence ID" value="TQR30911.1"/>
    <property type="molecule type" value="Genomic_DNA"/>
</dbReference>
<dbReference type="AlphaFoldDB" id="A0A544UEK9"/>
<gene>
    <name evidence="2" type="ORF">C7Y47_15355</name>
</gene>
<reference evidence="2 3" key="1">
    <citation type="submission" date="2018-03" db="EMBL/GenBank/DDBJ databases">
        <title>Aerobic endospore-forming bacteria genome sequencing and assembly.</title>
        <authorList>
            <person name="Cavalcante D.A."/>
            <person name="Driks A."/>
            <person name="Putonti C."/>
            <person name="De-Souza M.T."/>
        </authorList>
    </citation>
    <scope>NUCLEOTIDE SEQUENCE [LARGE SCALE GENOMIC DNA]</scope>
    <source>
        <strain evidence="2 3">SDF0037</strain>
    </source>
</reference>